<evidence type="ECO:0000259" key="2">
    <source>
        <dbReference type="PROSITE" id="PS50181"/>
    </source>
</evidence>
<sequence>MPALETLPAEIIFQIARFLDPLDFVTLQQVCKRFLVLGRDNVFWRGQCYEDSSFLKALRRRRDLLAEQTDQEQPLRNLARALANGNGFGDSRLAGPRAEARDLKEYSNEKLRIMANWDPSYPNENVRWYDEYIARNAPISTNWLQQPRNRESAQHEHIEVRGMGLYRESEDSDSTLIVAPLDDGSVCIWDISGSKGQKGSIIGRSKPGILAPHSTVLNGSRHHTKMISTGVTECVTIDSGRKTAHIAVQDRLVEIDLQTLSSVSHEKFPFPITTLSEAKHPVPITVGTNRSIYLYDPRKKGSAGQSSWGQSEYLDGYNLSFGIKSRDFRSLLNPTPSPVYTHLYHPGPLSILHLPSSGDEWDGNGEIYVAGRFPSILNYDRRYFPKLHGTIHSGARLCSMASLPHSFSSMDKDLARLGELSMDQIWEAKNRPGKTLIACGEYNSKGSLEMYGLSPNPHLSNISSDRTAGNLQNSAYKNRQTASSSKLLSVSNHGTRIVFSDGSGNLKWVERDGSTETRIWNIAHGSAEAPWGMFGSDDDAYVDSGSGDIAIKLANTHNGRSDKPVTENDLVLWTGEKIGLLSFSNKPNFSSESFEEKGSQTALEAHMEREERNYSQTMKRALQANADENSAAQATGITHQRSSVYDNSGADLQSYTRRLRVQVSPGRTRSGSSFEHGAMVSEVRRSGSRGGRAAAMSSNQKKQGEHSDQQGPALTTKLKFSNSSSENIKSFDRQRHGGHGRVLRRPKSGSPRSSIISRSSPPCQSHRAFQQLPIPTMTPSSSTISLPLPIEKAQSITMERTPSGESILSDTPYQQQYDHTLCTDQEAAWMVENHFRQVPYHRKRERMKHERILRKLIKLDHPLDDGIIDDEALLGIITTSDSIFFGGALAGRVNWEWSSQERYQTELIGKTALRRCADRSGYETLVVLSEPILRSTNYDRRLLLSAFLHELVHCYLFIRCGFEARTEGGHTDGFHTIAKIIDNWVGEDYLSLCNMKANLDHFRKDRSIQPVDPRWKSLRDDRGQYHPGCNYSPRPEPHYADVVGPPKNYV</sequence>
<name>A0A8H4RTR4_9HELO</name>
<dbReference type="PANTHER" id="PTHR13252">
    <property type="entry name" value="F-BOX ONLY PROTEIN 28"/>
    <property type="match status" value="1"/>
</dbReference>
<dbReference type="SMART" id="SM00256">
    <property type="entry name" value="FBOX"/>
    <property type="match status" value="1"/>
</dbReference>
<feature type="region of interest" description="Disordered" evidence="1">
    <location>
        <begin position="624"/>
        <end position="766"/>
    </location>
</feature>
<gene>
    <name evidence="3" type="ORF">G7Y89_g2649</name>
</gene>
<dbReference type="InterPro" id="IPR036322">
    <property type="entry name" value="WD40_repeat_dom_sf"/>
</dbReference>
<feature type="compositionally biased region" description="Low complexity" evidence="1">
    <location>
        <begin position="748"/>
        <end position="762"/>
    </location>
</feature>
<dbReference type="SUPFAM" id="SSF81383">
    <property type="entry name" value="F-box domain"/>
    <property type="match status" value="1"/>
</dbReference>
<dbReference type="GO" id="GO:0000209">
    <property type="term" value="P:protein polyubiquitination"/>
    <property type="evidence" value="ECO:0007669"/>
    <property type="project" value="TreeGrafter"/>
</dbReference>
<dbReference type="InterPro" id="IPR036047">
    <property type="entry name" value="F-box-like_dom_sf"/>
</dbReference>
<dbReference type="Proteomes" id="UP000566819">
    <property type="component" value="Unassembled WGS sequence"/>
</dbReference>
<dbReference type="SUPFAM" id="SSF50978">
    <property type="entry name" value="WD40 repeat-like"/>
    <property type="match status" value="1"/>
</dbReference>
<feature type="region of interest" description="Disordered" evidence="1">
    <location>
        <begin position="1026"/>
        <end position="1050"/>
    </location>
</feature>
<feature type="compositionally biased region" description="Polar residues" evidence="1">
    <location>
        <begin position="709"/>
        <end position="728"/>
    </location>
</feature>
<accession>A0A8H4RTR4</accession>
<dbReference type="PROSITE" id="PS50181">
    <property type="entry name" value="FBOX"/>
    <property type="match status" value="1"/>
</dbReference>
<dbReference type="AlphaFoldDB" id="A0A8H4RTR4"/>
<protein>
    <recommendedName>
        <fullName evidence="2">F-box domain-containing protein</fullName>
    </recommendedName>
</protein>
<dbReference type="Pfam" id="PF10263">
    <property type="entry name" value="SprT-like"/>
    <property type="match status" value="1"/>
</dbReference>
<dbReference type="InterPro" id="IPR006640">
    <property type="entry name" value="SprT-like_domain"/>
</dbReference>
<feature type="compositionally biased region" description="Basic residues" evidence="1">
    <location>
        <begin position="736"/>
        <end position="747"/>
    </location>
</feature>
<proteinExistence type="predicted"/>
<reference evidence="3 4" key="1">
    <citation type="submission" date="2020-03" db="EMBL/GenBank/DDBJ databases">
        <title>Draft Genome Sequence of Cudoniella acicularis.</title>
        <authorList>
            <person name="Buettner E."/>
            <person name="Kellner H."/>
        </authorList>
    </citation>
    <scope>NUCLEOTIDE SEQUENCE [LARGE SCALE GENOMIC DNA]</scope>
    <source>
        <strain evidence="3 4">DSM 108380</strain>
    </source>
</reference>
<keyword evidence="4" id="KW-1185">Reference proteome</keyword>
<dbReference type="InterPro" id="IPR039719">
    <property type="entry name" value="FBXO28"/>
</dbReference>
<evidence type="ECO:0000256" key="1">
    <source>
        <dbReference type="SAM" id="MobiDB-lite"/>
    </source>
</evidence>
<organism evidence="3 4">
    <name type="scientific">Cudoniella acicularis</name>
    <dbReference type="NCBI Taxonomy" id="354080"/>
    <lineage>
        <taxon>Eukaryota</taxon>
        <taxon>Fungi</taxon>
        <taxon>Dikarya</taxon>
        <taxon>Ascomycota</taxon>
        <taxon>Pezizomycotina</taxon>
        <taxon>Leotiomycetes</taxon>
        <taxon>Helotiales</taxon>
        <taxon>Tricladiaceae</taxon>
        <taxon>Cudoniella</taxon>
    </lineage>
</organism>
<dbReference type="Pfam" id="PF12937">
    <property type="entry name" value="F-box-like"/>
    <property type="match status" value="1"/>
</dbReference>
<dbReference type="GO" id="GO:0006950">
    <property type="term" value="P:response to stress"/>
    <property type="evidence" value="ECO:0007669"/>
    <property type="project" value="UniProtKB-ARBA"/>
</dbReference>
<dbReference type="Gene3D" id="1.20.1280.50">
    <property type="match status" value="1"/>
</dbReference>
<dbReference type="OrthoDB" id="3219396at2759"/>
<evidence type="ECO:0000313" key="3">
    <source>
        <dbReference type="EMBL" id="KAF4635453.1"/>
    </source>
</evidence>
<dbReference type="EMBL" id="JAAMPI010000119">
    <property type="protein sequence ID" value="KAF4635453.1"/>
    <property type="molecule type" value="Genomic_DNA"/>
</dbReference>
<comment type="caution">
    <text evidence="3">The sequence shown here is derived from an EMBL/GenBank/DDBJ whole genome shotgun (WGS) entry which is preliminary data.</text>
</comment>
<evidence type="ECO:0000313" key="4">
    <source>
        <dbReference type="Proteomes" id="UP000566819"/>
    </source>
</evidence>
<dbReference type="InterPro" id="IPR001810">
    <property type="entry name" value="F-box_dom"/>
</dbReference>
<feature type="compositionally biased region" description="Polar residues" evidence="1">
    <location>
        <begin position="626"/>
        <end position="656"/>
    </location>
</feature>
<feature type="domain" description="F-box" evidence="2">
    <location>
        <begin position="1"/>
        <end position="47"/>
    </location>
</feature>
<dbReference type="PANTHER" id="PTHR13252:SF9">
    <property type="entry name" value="F-BOX ONLY PROTEIN 28"/>
    <property type="match status" value="1"/>
</dbReference>